<accession>A0A0A7EJI9</accession>
<organism evidence="2 3">
    <name type="scientific">Pseudoalteromonas piratica</name>
    <dbReference type="NCBI Taxonomy" id="1348114"/>
    <lineage>
        <taxon>Bacteria</taxon>
        <taxon>Pseudomonadati</taxon>
        <taxon>Pseudomonadota</taxon>
        <taxon>Gammaproteobacteria</taxon>
        <taxon>Alteromonadales</taxon>
        <taxon>Pseudoalteromonadaceae</taxon>
        <taxon>Pseudoalteromonas</taxon>
    </lineage>
</organism>
<dbReference type="HOGENOM" id="CLU_2619411_0_0_6"/>
<dbReference type="eggNOG" id="ENOG50349MG">
    <property type="taxonomic scope" value="Bacteria"/>
</dbReference>
<keyword evidence="1" id="KW-0732">Signal</keyword>
<protein>
    <submittedName>
        <fullName evidence="2">Uncharacterized protein</fullName>
    </submittedName>
</protein>
<sequence length="78" mass="8665">MKTFLMVLTLAASTFALANEEQASVDTVKDSYEFCLDMADGEENKDNAVLFCVNDELKSLGYKPFDTLQAIKSFIKAD</sequence>
<dbReference type="AlphaFoldDB" id="A0A0A7EJI9"/>
<evidence type="ECO:0000313" key="2">
    <source>
        <dbReference type="EMBL" id="AIY66814.1"/>
    </source>
</evidence>
<keyword evidence="3" id="KW-1185">Reference proteome</keyword>
<proteinExistence type="predicted"/>
<dbReference type="OrthoDB" id="6332716at2"/>
<reference evidence="2 3" key="1">
    <citation type="submission" date="2014-11" db="EMBL/GenBank/DDBJ databases">
        <title>Complete Genome Sequence of Pseudoalteromonas sp. Strain OCN003 Isolated from Kaneohe Bay, Oahu, Hawaii.</title>
        <authorList>
            <person name="Beurmann S."/>
            <person name="Videau P."/>
            <person name="Ushijima B."/>
            <person name="Smith A.M."/>
            <person name="Aeby G.S."/>
            <person name="Callahan S.M."/>
            <person name="Belcaid M."/>
        </authorList>
    </citation>
    <scope>NUCLEOTIDE SEQUENCE [LARGE SCALE GENOMIC DNA]</scope>
    <source>
        <strain evidence="2 3">OCN003</strain>
    </source>
</reference>
<name>A0A0A7EJI9_9GAMM</name>
<feature type="chain" id="PRO_5002027061" evidence="1">
    <location>
        <begin position="19"/>
        <end position="78"/>
    </location>
</feature>
<evidence type="ECO:0000313" key="3">
    <source>
        <dbReference type="Proteomes" id="UP000030341"/>
    </source>
</evidence>
<gene>
    <name evidence="2" type="ORF">OM33_17035</name>
</gene>
<dbReference type="Proteomes" id="UP000030341">
    <property type="component" value="Chromosome 2"/>
</dbReference>
<dbReference type="RefSeq" id="WP_040135346.1">
    <property type="nucleotide sequence ID" value="NZ_CP009889.1"/>
</dbReference>
<dbReference type="KEGG" id="pseo:OM33_17035"/>
<dbReference type="EMBL" id="CP009889">
    <property type="protein sequence ID" value="AIY66814.1"/>
    <property type="molecule type" value="Genomic_DNA"/>
</dbReference>
<feature type="signal peptide" evidence="1">
    <location>
        <begin position="1"/>
        <end position="18"/>
    </location>
</feature>
<evidence type="ECO:0000256" key="1">
    <source>
        <dbReference type="SAM" id="SignalP"/>
    </source>
</evidence>